<dbReference type="PANTHER" id="PTHR42470">
    <property type="entry name" value="VAST DOMAIN-CONTAINING PROTEIN"/>
    <property type="match status" value="1"/>
</dbReference>
<dbReference type="Proteomes" id="UP000309340">
    <property type="component" value="Unassembled WGS sequence"/>
</dbReference>
<dbReference type="OrthoDB" id="5132737at2759"/>
<dbReference type="Pfam" id="PF25545">
    <property type="entry name" value="DUF7924"/>
    <property type="match status" value="1"/>
</dbReference>
<protein>
    <recommendedName>
        <fullName evidence="2">DUF7924 domain-containing protein</fullName>
    </recommendedName>
</protein>
<feature type="domain" description="DUF7924" evidence="2">
    <location>
        <begin position="66"/>
        <end position="299"/>
    </location>
</feature>
<feature type="region of interest" description="Disordered" evidence="1">
    <location>
        <begin position="1"/>
        <end position="24"/>
    </location>
</feature>
<gene>
    <name evidence="3" type="ORF">B0A55_13734</name>
</gene>
<dbReference type="EMBL" id="NAJQ01001282">
    <property type="protein sequence ID" value="TKA61071.1"/>
    <property type="molecule type" value="Genomic_DNA"/>
</dbReference>
<dbReference type="PANTHER" id="PTHR42470:SF2">
    <property type="match status" value="1"/>
</dbReference>
<feature type="region of interest" description="Disordered" evidence="1">
    <location>
        <begin position="317"/>
        <end position="349"/>
    </location>
</feature>
<reference evidence="3 4" key="1">
    <citation type="submission" date="2017-03" db="EMBL/GenBank/DDBJ databases">
        <title>Genomes of endolithic fungi from Antarctica.</title>
        <authorList>
            <person name="Coleine C."/>
            <person name="Masonjones S."/>
            <person name="Stajich J.E."/>
        </authorList>
    </citation>
    <scope>NUCLEOTIDE SEQUENCE [LARGE SCALE GENOMIC DNA]</scope>
    <source>
        <strain evidence="3 4">CCFEE 5184</strain>
    </source>
</reference>
<evidence type="ECO:0000313" key="4">
    <source>
        <dbReference type="Proteomes" id="UP000309340"/>
    </source>
</evidence>
<organism evidence="3 4">
    <name type="scientific">Friedmanniomyces simplex</name>
    <dbReference type="NCBI Taxonomy" id="329884"/>
    <lineage>
        <taxon>Eukaryota</taxon>
        <taxon>Fungi</taxon>
        <taxon>Dikarya</taxon>
        <taxon>Ascomycota</taxon>
        <taxon>Pezizomycotina</taxon>
        <taxon>Dothideomycetes</taxon>
        <taxon>Dothideomycetidae</taxon>
        <taxon>Mycosphaerellales</taxon>
        <taxon>Teratosphaeriaceae</taxon>
        <taxon>Friedmanniomyces</taxon>
    </lineage>
</organism>
<accession>A0A4U0WEI2</accession>
<proteinExistence type="predicted"/>
<evidence type="ECO:0000313" key="3">
    <source>
        <dbReference type="EMBL" id="TKA61071.1"/>
    </source>
</evidence>
<evidence type="ECO:0000256" key="1">
    <source>
        <dbReference type="SAM" id="MobiDB-lite"/>
    </source>
</evidence>
<name>A0A4U0WEI2_9PEZI</name>
<feature type="compositionally biased region" description="Low complexity" evidence="1">
    <location>
        <begin position="328"/>
        <end position="339"/>
    </location>
</feature>
<keyword evidence="4" id="KW-1185">Reference proteome</keyword>
<comment type="caution">
    <text evidence="3">The sequence shown here is derived from an EMBL/GenBank/DDBJ whole genome shotgun (WGS) entry which is preliminary data.</text>
</comment>
<feature type="region of interest" description="Disordered" evidence="1">
    <location>
        <begin position="371"/>
        <end position="414"/>
    </location>
</feature>
<sequence>MSASTSTKRRSSSTHHSERQQRLEQNGIYMKTSALLQKASKHLCNTLLMGDRSPSQHPCYPVERTDEVLERLHLLNEARLQRDVTPWLVPSAEHLYFSGCAELGDIGEEIQAEWVRCESMGASKPKPDFAVGLQRSAFNDGELSKLENYATPQAPFLFTPNLAFPFLICEAKTGQIGLDKADTQNIHSASIAVRAILRLYNAAYGSDHEKTQALLGRILVFSVSHNNQLVNLYGHYAVASSSNNRTDGTAEELEYFRYGIAMFSLTMYEGRDRYKAYNFIRNVYDNFASEHLARIRDAVGQFPSLAQRTGLSFTTSDLAVDDGDSQQDSDVTVSQGDSGFKPPAEPASVSLRHENRKIREQMDKLLLQLQKQREDSEQQRKEGKEKLQRQEQESKGQTEKLLKQLEEQRKDSKEQLDRLLAMLTGSKRSKS</sequence>
<evidence type="ECO:0000259" key="2">
    <source>
        <dbReference type="Pfam" id="PF25545"/>
    </source>
</evidence>
<dbReference type="AlphaFoldDB" id="A0A4U0WEI2"/>
<dbReference type="InterPro" id="IPR057684">
    <property type="entry name" value="DUF7924"/>
</dbReference>